<dbReference type="Gene3D" id="2.60.40.10">
    <property type="entry name" value="Immunoglobulins"/>
    <property type="match status" value="6"/>
</dbReference>
<protein>
    <submittedName>
        <fullName evidence="5">PKD domain-containing protein</fullName>
    </submittedName>
</protein>
<evidence type="ECO:0000259" key="4">
    <source>
        <dbReference type="PROSITE" id="PS50093"/>
    </source>
</evidence>
<gene>
    <name evidence="5" type="ORF">M6D93_15330</name>
</gene>
<dbReference type="InterPro" id="IPR000601">
    <property type="entry name" value="PKD_dom"/>
</dbReference>
<accession>A0ABY4QWN5</accession>
<feature type="domain" description="PKD" evidence="4">
    <location>
        <begin position="582"/>
        <end position="660"/>
    </location>
</feature>
<name>A0ABY4QWN5_9ACTN</name>
<feature type="chain" id="PRO_5046446830" evidence="3">
    <location>
        <begin position="22"/>
        <end position="1234"/>
    </location>
</feature>
<evidence type="ECO:0000256" key="2">
    <source>
        <dbReference type="ARBA" id="ARBA00023026"/>
    </source>
</evidence>
<feature type="signal peptide" evidence="3">
    <location>
        <begin position="1"/>
        <end position="21"/>
    </location>
</feature>
<keyword evidence="1" id="KW-0378">Hydrolase</keyword>
<organism evidence="5 6">
    <name type="scientific">Jatrophihabitans telluris</name>
    <dbReference type="NCBI Taxonomy" id="2038343"/>
    <lineage>
        <taxon>Bacteria</taxon>
        <taxon>Bacillati</taxon>
        <taxon>Actinomycetota</taxon>
        <taxon>Actinomycetes</taxon>
        <taxon>Jatrophihabitantales</taxon>
        <taxon>Jatrophihabitantaceae</taxon>
        <taxon>Jatrophihabitans</taxon>
    </lineage>
</organism>
<dbReference type="SMART" id="SM00089">
    <property type="entry name" value="PKD"/>
    <property type="match status" value="6"/>
</dbReference>
<dbReference type="InterPro" id="IPR022409">
    <property type="entry name" value="PKD/Chitinase_dom"/>
</dbReference>
<dbReference type="Proteomes" id="UP001056336">
    <property type="component" value="Chromosome"/>
</dbReference>
<keyword evidence="6" id="KW-1185">Reference proteome</keyword>
<dbReference type="PROSITE" id="PS50093">
    <property type="entry name" value="PKD"/>
    <property type="match status" value="6"/>
</dbReference>
<feature type="domain" description="PKD" evidence="4">
    <location>
        <begin position="932"/>
        <end position="1021"/>
    </location>
</feature>
<evidence type="ECO:0000256" key="1">
    <source>
        <dbReference type="ARBA" id="ARBA00022801"/>
    </source>
</evidence>
<evidence type="ECO:0000313" key="5">
    <source>
        <dbReference type="EMBL" id="UQX87662.1"/>
    </source>
</evidence>
<dbReference type="SUPFAM" id="SSF49299">
    <property type="entry name" value="PKD domain"/>
    <property type="match status" value="6"/>
</dbReference>
<evidence type="ECO:0000256" key="3">
    <source>
        <dbReference type="SAM" id="SignalP"/>
    </source>
</evidence>
<dbReference type="Gene3D" id="3.40.720.10">
    <property type="entry name" value="Alkaline Phosphatase, subunit A"/>
    <property type="match status" value="1"/>
</dbReference>
<dbReference type="InterPro" id="IPR007312">
    <property type="entry name" value="Phosphoesterase"/>
</dbReference>
<dbReference type="EMBL" id="CP097332">
    <property type="protein sequence ID" value="UQX87662.1"/>
    <property type="molecule type" value="Genomic_DNA"/>
</dbReference>
<dbReference type="CDD" id="cd00146">
    <property type="entry name" value="PKD"/>
    <property type="match status" value="6"/>
</dbReference>
<dbReference type="InterPro" id="IPR017850">
    <property type="entry name" value="Alkaline_phosphatase_core_sf"/>
</dbReference>
<dbReference type="PANTHER" id="PTHR31956">
    <property type="entry name" value="NON-SPECIFIC PHOSPHOLIPASE C4-RELATED"/>
    <property type="match status" value="1"/>
</dbReference>
<dbReference type="Pfam" id="PF04185">
    <property type="entry name" value="Phosphoesterase"/>
    <property type="match status" value="1"/>
</dbReference>
<dbReference type="InterPro" id="IPR035986">
    <property type="entry name" value="PKD_dom_sf"/>
</dbReference>
<proteinExistence type="predicted"/>
<feature type="domain" description="PKD" evidence="4">
    <location>
        <begin position="278"/>
        <end position="364"/>
    </location>
</feature>
<evidence type="ECO:0000313" key="6">
    <source>
        <dbReference type="Proteomes" id="UP001056336"/>
    </source>
</evidence>
<dbReference type="Pfam" id="PF18911">
    <property type="entry name" value="PKD_4"/>
    <property type="match status" value="6"/>
</dbReference>
<dbReference type="InterPro" id="IPR013783">
    <property type="entry name" value="Ig-like_fold"/>
</dbReference>
<reference evidence="5" key="2">
    <citation type="submission" date="2022-05" db="EMBL/GenBank/DDBJ databases">
        <authorList>
            <person name="Kim J.-S."/>
            <person name="Lee K."/>
            <person name="Suh M."/>
            <person name="Eom M."/>
            <person name="Kim J.-S."/>
            <person name="Kim D.-S."/>
            <person name="Ko S.-H."/>
            <person name="Shin Y."/>
            <person name="Lee J.-S."/>
        </authorList>
    </citation>
    <scope>NUCLEOTIDE SEQUENCE</scope>
    <source>
        <strain evidence="5">N237</strain>
    </source>
</reference>
<feature type="domain" description="PKD" evidence="4">
    <location>
        <begin position="756"/>
        <end position="841"/>
    </location>
</feature>
<keyword evidence="2" id="KW-0843">Virulence</keyword>
<keyword evidence="3" id="KW-0732">Signal</keyword>
<dbReference type="PANTHER" id="PTHR31956:SF1">
    <property type="entry name" value="NON-SPECIFIC PHOSPHOLIPASE C1"/>
    <property type="match status" value="1"/>
</dbReference>
<feature type="domain" description="PKD" evidence="4">
    <location>
        <begin position="844"/>
        <end position="929"/>
    </location>
</feature>
<reference evidence="5" key="1">
    <citation type="journal article" date="2018" name="Int. J. Syst. Evol. Microbiol.">
        <title>Jatrophihabitans telluris sp. nov., isolated from sediment soil of lava forest wetlands and the emended description of the genus Jatrophihabitans.</title>
        <authorList>
            <person name="Lee K.C."/>
            <person name="Suh M.K."/>
            <person name="Eom M.K."/>
            <person name="Kim K.K."/>
            <person name="Kim J.S."/>
            <person name="Kim D.S."/>
            <person name="Ko S.H."/>
            <person name="Shin Y.K."/>
            <person name="Lee J.S."/>
        </authorList>
    </citation>
    <scope>NUCLEOTIDE SEQUENCE</scope>
    <source>
        <strain evidence="5">N237</strain>
    </source>
</reference>
<sequence>MCLLLSGLFAVGVARSGPARAATSTVPRPDHIVVVIEENHSSLNILGNPAAPYINQLAAQNANFTQSFAESHPSEPNYLAMFSGSTQGLTDDSCPHSYATPSLGDQLLNAGLGFRAYSEDLPSVGFTGCSSGKYARKHAPWVNYPSLPASTHVPFTAFPTDYSTLPEVSYVVPNLNNDMHDGTVATGDAWLQSNMGGYVDWAKTHNSLFVLTWDEDDNHASNQIATVMAGARVTPGSYSETINHYNVLRTIEDAYGLGTLGNSATAAPILDVWSPPGVDVAPTSAFSSSCTGLSCSFDGRASSDPDGTIASYSWDFGDGTSGSGATVSHSYAAAGTFSARLTVTDNQGATGSVTHSVTASAGGGGPSVLATDSFNRTSASGWGSADTGGAWTVAGTASNYTVGGGSAAMRIAVAGSQPSAYLGSVASTDTDLRVGVAVDKIADNNGLYLSVVPRRVSANNEYRARLRLLSTGAVSMYLSRVVAGAETVIGTTVTVSGLTATPNATVSVRVQAVGTSPTVLKAKAWLAGGSEPSTWTVTGSDTTAALQAPGGPELISYLSSTSTSAPVTARFSGLTAVRTAVANQPPTAAFTASCPTLTCSFDAGNSSDPDGTITSYAWTFGDGTTGSGASPTHTYQQAGPETVSLVVTDNAGSAATISHTAQPVAPPVNSPPTAAFVSSCSGLACSFDGTGSADSDGTIASYSWVFGDGSPAGSGSSPSYTYAVGGTFTVTLTVTDNQGATNAVSHDVTVTAPPPPNSPPTAAFVSSCSGLACSFDGTGSADSDGTISSYSWVFGDGSPAGSGSSPSYTYAVGGTFTVTLTVTDNQGATNAVSHDVTVTAPPPPNSPPTAAFVSSCSGLACSFDGTGSADSDGTIASYSWVFGDGSPAGSGSSPAHTYAAGGTFTVTLTVTDNQGATNTVSHDVTVTAPPPPNNPPTAAFVSACSGLACSFDGTGSADSDGTIASYSWVFGDGSPTGSGSSPAHTYAAGGTFTVTLTVTDNQGATNATSRSVTVTAPSSVYASDAFNRSVTNGFGTADQGGPWSLSAGSTYYSVAGGLASIRLNAGQQIGASLASAAASTTDADITLGLTSDKAQVGNGLYTWVSGRRVSATTEYRARIRLSGTGAVFLYLTKVVNGTETALTTERALTGTTFTPGALLRVRVQVFGTTPTTVRAKVWPGGTTEPTAWAASTTDTTSALQVAGGFGFTAYLSSAATNAPVLARIADLSARHTGL</sequence>
<feature type="domain" description="PKD" evidence="4">
    <location>
        <begin position="672"/>
        <end position="753"/>
    </location>
</feature>